<dbReference type="AlphaFoldDB" id="A0A8H6E3L5"/>
<accession>A0A8H6E3L5</accession>
<name>A0A8H6E3L5_PETAA</name>
<protein>
    <recommendedName>
        <fullName evidence="5">Xylanolytic transcriptional activator regulatory domain-containing protein</fullName>
    </recommendedName>
</protein>
<feature type="region of interest" description="Disordered" evidence="4">
    <location>
        <begin position="1"/>
        <end position="29"/>
    </location>
</feature>
<evidence type="ECO:0000256" key="2">
    <source>
        <dbReference type="ARBA" id="ARBA00023163"/>
    </source>
</evidence>
<evidence type="ECO:0000256" key="3">
    <source>
        <dbReference type="ARBA" id="ARBA00023242"/>
    </source>
</evidence>
<dbReference type="SMART" id="SM00906">
    <property type="entry name" value="Fungal_trans"/>
    <property type="match status" value="1"/>
</dbReference>
<reference evidence="6 7" key="1">
    <citation type="submission" date="2019-04" db="EMBL/GenBank/DDBJ databases">
        <title>Aspergillus burnettii sp. nov., novel species from soil in southeast Queensland.</title>
        <authorList>
            <person name="Gilchrist C.L.M."/>
            <person name="Pitt J.I."/>
            <person name="Lange L."/>
            <person name="Lacey H.J."/>
            <person name="Vuong D."/>
            <person name="Midgley D.J."/>
            <person name="Greenfield P."/>
            <person name="Bradbury M."/>
            <person name="Lacey E."/>
            <person name="Busk P.K."/>
            <person name="Pilgaard B."/>
            <person name="Chooi Y.H."/>
            <person name="Piggott A.M."/>
        </authorList>
    </citation>
    <scope>NUCLEOTIDE SEQUENCE [LARGE SCALE GENOMIC DNA]</scope>
    <source>
        <strain evidence="6 7">FRR 5400</strain>
    </source>
</reference>
<dbReference type="GO" id="GO:0006351">
    <property type="term" value="P:DNA-templated transcription"/>
    <property type="evidence" value="ECO:0007669"/>
    <property type="project" value="InterPro"/>
</dbReference>
<dbReference type="EMBL" id="SPNV01000269">
    <property type="protein sequence ID" value="KAF5857223.1"/>
    <property type="molecule type" value="Genomic_DNA"/>
</dbReference>
<proteinExistence type="predicted"/>
<dbReference type="CDD" id="cd12148">
    <property type="entry name" value="fungal_TF_MHR"/>
    <property type="match status" value="1"/>
</dbReference>
<evidence type="ECO:0000313" key="7">
    <source>
        <dbReference type="Proteomes" id="UP000541154"/>
    </source>
</evidence>
<dbReference type="GO" id="GO:0008270">
    <property type="term" value="F:zinc ion binding"/>
    <property type="evidence" value="ECO:0007669"/>
    <property type="project" value="InterPro"/>
</dbReference>
<evidence type="ECO:0000256" key="1">
    <source>
        <dbReference type="ARBA" id="ARBA00023015"/>
    </source>
</evidence>
<sequence>MSGGAVDNRCRSTDQEPREEDFGSQWKGSVEHKTAATEKVAGGRPFLRFMLYGLRVLIMVDSVIVALSARLEHISNKIDELGEIIKRLGDERLGTPGFANPAELRVPSYSLLSAQQCSSPRTASKSGKRYRVLIVCPSYEALQATVVDSSYGSVATERTSALNHLWTTVNVQRQKNETLEGSRPFPKELPSGFSLGDLPISSLEKTMTCLRIAQEGTPSQLYWPFEFGSLTEFTQYVIKACSPRPITDMELIIVHYVLSWLFIECSNRAALGLHSNRVVAVEPAEGVQRKISLFWAIYVREKSVSLRLGRPSTIRDQDITVPRLLMGRKMTSLAYHRMLDWIDVASLHGRV</sequence>
<dbReference type="InterPro" id="IPR007219">
    <property type="entry name" value="XnlR_reg_dom"/>
</dbReference>
<dbReference type="Proteomes" id="UP000541154">
    <property type="component" value="Unassembled WGS sequence"/>
</dbReference>
<dbReference type="GO" id="GO:0003677">
    <property type="term" value="F:DNA binding"/>
    <property type="evidence" value="ECO:0007669"/>
    <property type="project" value="InterPro"/>
</dbReference>
<evidence type="ECO:0000256" key="4">
    <source>
        <dbReference type="SAM" id="MobiDB-lite"/>
    </source>
</evidence>
<evidence type="ECO:0000259" key="5">
    <source>
        <dbReference type="SMART" id="SM00906"/>
    </source>
</evidence>
<organism evidence="6 7">
    <name type="scientific">Petromyces alliaceus</name>
    <name type="common">Aspergillus alliaceus</name>
    <dbReference type="NCBI Taxonomy" id="209559"/>
    <lineage>
        <taxon>Eukaryota</taxon>
        <taxon>Fungi</taxon>
        <taxon>Dikarya</taxon>
        <taxon>Ascomycota</taxon>
        <taxon>Pezizomycotina</taxon>
        <taxon>Eurotiomycetes</taxon>
        <taxon>Eurotiomycetidae</taxon>
        <taxon>Eurotiales</taxon>
        <taxon>Aspergillaceae</taxon>
        <taxon>Aspergillus</taxon>
        <taxon>Aspergillus subgen. Circumdati</taxon>
    </lineage>
</organism>
<feature type="domain" description="Xylanolytic transcriptional activator regulatory" evidence="5">
    <location>
        <begin position="259"/>
        <end position="330"/>
    </location>
</feature>
<comment type="caution">
    <text evidence="6">The sequence shown here is derived from an EMBL/GenBank/DDBJ whole genome shotgun (WGS) entry which is preliminary data.</text>
</comment>
<keyword evidence="7" id="KW-1185">Reference proteome</keyword>
<gene>
    <name evidence="6" type="ORF">ETB97_006065</name>
</gene>
<keyword evidence="3" id="KW-0539">Nucleus</keyword>
<keyword evidence="2" id="KW-0804">Transcription</keyword>
<evidence type="ECO:0000313" key="6">
    <source>
        <dbReference type="EMBL" id="KAF5857223.1"/>
    </source>
</evidence>
<keyword evidence="1" id="KW-0805">Transcription regulation</keyword>